<evidence type="ECO:0000256" key="5">
    <source>
        <dbReference type="SAM" id="MobiDB-lite"/>
    </source>
</evidence>
<feature type="compositionally biased region" description="Basic and acidic residues" evidence="5">
    <location>
        <begin position="440"/>
        <end position="450"/>
    </location>
</feature>
<dbReference type="GO" id="GO:0005826">
    <property type="term" value="C:actomyosin contractile ring"/>
    <property type="evidence" value="ECO:0007669"/>
    <property type="project" value="TreeGrafter"/>
</dbReference>
<feature type="compositionally biased region" description="Acidic residues" evidence="5">
    <location>
        <begin position="590"/>
        <end position="599"/>
    </location>
</feature>
<comment type="subcellular location">
    <subcellularLocation>
        <location evidence="2">Cell projection</location>
        <location evidence="2">Bleb</location>
    </subcellularLocation>
</comment>
<evidence type="ECO:0000256" key="4">
    <source>
        <dbReference type="ARBA" id="ARBA00071355"/>
    </source>
</evidence>
<feature type="region of interest" description="Disordered" evidence="5">
    <location>
        <begin position="214"/>
        <end position="233"/>
    </location>
</feature>
<dbReference type="SMART" id="SM00233">
    <property type="entry name" value="PH"/>
    <property type="match status" value="1"/>
</dbReference>
<dbReference type="InterPro" id="IPR037840">
    <property type="entry name" value="PH_Anillin"/>
</dbReference>
<feature type="compositionally biased region" description="Low complexity" evidence="5">
    <location>
        <begin position="56"/>
        <end position="68"/>
    </location>
</feature>
<dbReference type="InterPro" id="IPR001849">
    <property type="entry name" value="PH_domain"/>
</dbReference>
<gene>
    <name evidence="7" type="ORF">D9C73_022526</name>
</gene>
<feature type="compositionally biased region" description="Low complexity" evidence="5">
    <location>
        <begin position="288"/>
        <end position="306"/>
    </location>
</feature>
<dbReference type="SUPFAM" id="SSF50729">
    <property type="entry name" value="PH domain-like"/>
    <property type="match status" value="1"/>
</dbReference>
<dbReference type="PROSITE" id="PS50003">
    <property type="entry name" value="PH_DOMAIN"/>
    <property type="match status" value="1"/>
</dbReference>
<dbReference type="InterPro" id="IPR011993">
    <property type="entry name" value="PH-like_dom_sf"/>
</dbReference>
<feature type="compositionally biased region" description="Polar residues" evidence="5">
    <location>
        <begin position="451"/>
        <end position="480"/>
    </location>
</feature>
<feature type="compositionally biased region" description="Basic and acidic residues" evidence="5">
    <location>
        <begin position="185"/>
        <end position="194"/>
    </location>
</feature>
<evidence type="ECO:0000313" key="8">
    <source>
        <dbReference type="Proteomes" id="UP000298787"/>
    </source>
</evidence>
<dbReference type="GO" id="GO:0031106">
    <property type="term" value="P:septin ring organization"/>
    <property type="evidence" value="ECO:0007669"/>
    <property type="project" value="TreeGrafter"/>
</dbReference>
<proteinExistence type="predicted"/>
<name>A0A4U5VKU7_COLLU</name>
<dbReference type="CDD" id="cd01263">
    <property type="entry name" value="PH_anillin"/>
    <property type="match status" value="1"/>
</dbReference>
<sequence>MDPFTEKLLERTRARRENLQKKMADRPNAANRQMAKRPREPLADTNSVISEPVIDKVPQVSSKPSPSKRMCSGENVQPAANEENQEPVMTQPVTPMADPPTDKKPPVGPASIRHSSSLEKSAARTAVQSQPEPEKMAVTSAAAADPPRSREAEMVPASPALLMNKEKPMEDPAPSAVGMKSRLQRLAEQRKCWDGSDPPEVPDHIPLSLLKRQAEVPPAPTPTASSDAPVGRRGRLANLAATIGSWEDDLSHANIPRSANEKPATTVHKFAVKDAASNKPSTAGHVVASSALSSKSTSSSNQAAYSPVKSSRVVFPSPQKADIPADRPALQSVSSPQKSSIQGTAFPSSPQKTAPSSSTSVPQSPLKNQALSRGLNPSSSPQKVAPSSTASVPQSPLKNQALSRGLNPTASPQKPELRAKPTVTGPQEKATAGAPVVKSFLERFGERCQERNNQSSPAGGTTHTKTPSVTPSAVTPNTRMVQERLRAAQAAHTTTADLAQRQKLERESELAQIRSRFQKGNNMWKTKDEAAETNKNTEIKEQLHKPVEAEVASLEPQDEPTAPSTERTDTPTKTSTSSPLRVVTPTVETTTEETPEDEEVVKEIEMNVEQSVNSAVINDLFDGILEQSDDEDEENEEEDALNISSMSLLTPLAETVAAVVKSPERRMMTSTPASSFLVKDNTPDRVSRPSKFQRTNMIRTASSDSIEALDGDHKLPYSIDAYRSTRVKETERPNVKQVIVRKEDVTNRAEEPRGSSLFSIKQKMKILTNEMNLQQTVIHQASQALNCCTDEEHGKGSQVEAEAERLLLVATERREALKAELDRLKGDPTGQKKASAAPEPAGMSASKGSITLQELRLPLKADFVCSTANKPEGTKHSFFIMIRAGAENTVATPLASTHRGLSGDTLAFPTKFTISDVSSNFEIDIEVYGLVQKREVCGDKKKKQSKSKAITPKRFLAITKSVQTPDELSFFVVVASPGGPNAVRTSNFVLVASHKLTLASVGKNKFPLEKVPFLCPLEGHVYLKMQCEVGSKVEERGFLTMFEDVSGFGAWHRRWCVLSGYCISYWTYPDDEKRKNPIGRLNLANCTSKKVEPANREFCARPHTFELITVRPQREDDKETLVSQCQNTMCVTKNWLSADTKDERNLWMKKLNQILVDLRMWQPDACYRPL</sequence>
<dbReference type="InterPro" id="IPR031970">
    <property type="entry name" value="Anillin_N"/>
</dbReference>
<dbReference type="FunFam" id="2.30.29.30:FF:000111">
    <property type="entry name" value="anillin isoform X1"/>
    <property type="match status" value="1"/>
</dbReference>
<keyword evidence="1" id="KW-0175">Coiled coil</keyword>
<dbReference type="Pfam" id="PF08174">
    <property type="entry name" value="Anillin"/>
    <property type="match status" value="1"/>
</dbReference>
<dbReference type="STRING" id="240159.A0A4U5VKU7"/>
<organism evidence="7 8">
    <name type="scientific">Collichthys lucidus</name>
    <name type="common">Big head croaker</name>
    <name type="synonym">Sciaena lucida</name>
    <dbReference type="NCBI Taxonomy" id="240159"/>
    <lineage>
        <taxon>Eukaryota</taxon>
        <taxon>Metazoa</taxon>
        <taxon>Chordata</taxon>
        <taxon>Craniata</taxon>
        <taxon>Vertebrata</taxon>
        <taxon>Euteleostomi</taxon>
        <taxon>Actinopterygii</taxon>
        <taxon>Neopterygii</taxon>
        <taxon>Teleostei</taxon>
        <taxon>Neoteleostei</taxon>
        <taxon>Acanthomorphata</taxon>
        <taxon>Eupercaria</taxon>
        <taxon>Sciaenidae</taxon>
        <taxon>Collichthys</taxon>
    </lineage>
</organism>
<feature type="region of interest" description="Disordered" evidence="5">
    <location>
        <begin position="822"/>
        <end position="846"/>
    </location>
</feature>
<dbReference type="EMBL" id="CM014097">
    <property type="protein sequence ID" value="TKS89043.1"/>
    <property type="molecule type" value="Genomic_DNA"/>
</dbReference>
<feature type="region of interest" description="Disordered" evidence="5">
    <location>
        <begin position="253"/>
        <end position="599"/>
    </location>
</feature>
<reference evidence="7 8" key="1">
    <citation type="submission" date="2019-01" db="EMBL/GenBank/DDBJ databases">
        <title>Genome Assembly of Collichthys lucidus.</title>
        <authorList>
            <person name="Cai M."/>
            <person name="Xiao S."/>
        </authorList>
    </citation>
    <scope>NUCLEOTIDE SEQUENCE [LARGE SCALE GENOMIC DNA]</scope>
    <source>
        <strain evidence="7">JT15FE1705JMU</strain>
        <tissue evidence="7">Muscle</tissue>
    </source>
</reference>
<accession>A0A4U5VKU7</accession>
<dbReference type="InterPro" id="IPR012966">
    <property type="entry name" value="AHD"/>
</dbReference>
<feature type="region of interest" description="Disordered" evidence="5">
    <location>
        <begin position="1"/>
        <end position="204"/>
    </location>
</feature>
<evidence type="ECO:0000259" key="6">
    <source>
        <dbReference type="PROSITE" id="PS50003"/>
    </source>
</evidence>
<dbReference type="GO" id="GO:0000281">
    <property type="term" value="P:mitotic cytokinesis"/>
    <property type="evidence" value="ECO:0007669"/>
    <property type="project" value="TreeGrafter"/>
</dbReference>
<dbReference type="Gene3D" id="2.30.29.30">
    <property type="entry name" value="Pleckstrin-homology domain (PH domain)/Phosphotyrosine-binding domain (PTB)"/>
    <property type="match status" value="1"/>
</dbReference>
<feature type="compositionally biased region" description="Basic and acidic residues" evidence="5">
    <location>
        <begin position="1"/>
        <end position="25"/>
    </location>
</feature>
<feature type="compositionally biased region" description="Basic and acidic residues" evidence="5">
    <location>
        <begin position="500"/>
        <end position="509"/>
    </location>
</feature>
<dbReference type="GO" id="GO:0000915">
    <property type="term" value="P:actomyosin contractile ring assembly"/>
    <property type="evidence" value="ECO:0007669"/>
    <property type="project" value="TreeGrafter"/>
</dbReference>
<dbReference type="GO" id="GO:0032059">
    <property type="term" value="C:bleb"/>
    <property type="evidence" value="ECO:0007669"/>
    <property type="project" value="UniProtKB-SubCell"/>
</dbReference>
<keyword evidence="8" id="KW-1185">Reference proteome</keyword>
<feature type="compositionally biased region" description="Polar residues" evidence="5">
    <location>
        <begin position="331"/>
        <end position="412"/>
    </location>
</feature>
<feature type="domain" description="PH" evidence="6">
    <location>
        <begin position="1032"/>
        <end position="1156"/>
    </location>
</feature>
<feature type="compositionally biased region" description="Basic and acidic residues" evidence="5">
    <location>
        <begin position="525"/>
        <end position="548"/>
    </location>
</feature>
<dbReference type="Pfam" id="PF16018">
    <property type="entry name" value="Anillin_N"/>
    <property type="match status" value="1"/>
</dbReference>
<evidence type="ECO:0000313" key="7">
    <source>
        <dbReference type="EMBL" id="TKS89043.1"/>
    </source>
</evidence>
<evidence type="ECO:0000256" key="1">
    <source>
        <dbReference type="ARBA" id="ARBA00023054"/>
    </source>
</evidence>
<dbReference type="PANTHER" id="PTHR21538:SF27">
    <property type="entry name" value="ANILLIN"/>
    <property type="match status" value="1"/>
</dbReference>
<comment type="function">
    <text evidence="3">Required for cytokinesis. Essential for the structural integrity of the cleavage furrow and for completion of cleavage furrow ingression. Plays a role in bleb assembly during metaphase and anaphase of mitosis. May play a significant role in podocyte cell migration.</text>
</comment>
<dbReference type="PANTHER" id="PTHR21538">
    <property type="entry name" value="ANILLIN/RHOTEKIN RTKN"/>
    <property type="match status" value="1"/>
</dbReference>
<dbReference type="AlphaFoldDB" id="A0A4U5VKU7"/>
<dbReference type="InterPro" id="IPR051364">
    <property type="entry name" value="Cytokinesis/Rho-signaling"/>
</dbReference>
<feature type="compositionally biased region" description="Low complexity" evidence="5">
    <location>
        <begin position="571"/>
        <end position="589"/>
    </location>
</feature>
<dbReference type="Pfam" id="PF00169">
    <property type="entry name" value="PH"/>
    <property type="match status" value="1"/>
</dbReference>
<dbReference type="Proteomes" id="UP000298787">
    <property type="component" value="Chromosome 20"/>
</dbReference>
<evidence type="ECO:0000256" key="2">
    <source>
        <dbReference type="ARBA" id="ARBA00043945"/>
    </source>
</evidence>
<protein>
    <recommendedName>
        <fullName evidence="4">Anillin</fullName>
    </recommendedName>
</protein>
<evidence type="ECO:0000256" key="3">
    <source>
        <dbReference type="ARBA" id="ARBA00057106"/>
    </source>
</evidence>